<dbReference type="AlphaFoldDB" id="A0A448HIE5"/>
<dbReference type="InterPro" id="IPR042261">
    <property type="entry name" value="Lsr2-like_dimerization"/>
</dbReference>
<dbReference type="EMBL" id="LR134350">
    <property type="protein sequence ID" value="VEG29230.1"/>
    <property type="molecule type" value="Genomic_DNA"/>
</dbReference>
<dbReference type="GO" id="GO:0003677">
    <property type="term" value="F:DNA binding"/>
    <property type="evidence" value="ECO:0007669"/>
    <property type="project" value="UniProtKB-KW"/>
</dbReference>
<evidence type="ECO:0000259" key="3">
    <source>
        <dbReference type="Pfam" id="PF11774"/>
    </source>
</evidence>
<feature type="region of interest" description="Disordered" evidence="2">
    <location>
        <begin position="56"/>
        <end position="95"/>
    </location>
</feature>
<dbReference type="KEGG" id="ahw:NCTC11636_01944"/>
<dbReference type="GO" id="GO:0016746">
    <property type="term" value="F:acyltransferase activity"/>
    <property type="evidence" value="ECO:0007669"/>
    <property type="project" value="InterPro"/>
</dbReference>
<keyword evidence="6" id="KW-1185">Reference proteome</keyword>
<dbReference type="InterPro" id="IPR055370">
    <property type="entry name" value="Lsr2_DNA-bd"/>
</dbReference>
<sequence length="109" mass="12147">MAQKTQIILVDDIDNSEATQTVTFALDGVTYEIDLNDEHAAALRESVEEWAAKARRISGRRTTRRRGGASRASSGETQKIREWARANGHEVSDRGRISAPIREAYYAAQ</sequence>
<feature type="domain" description="Lsr2 dimerization" evidence="3">
    <location>
        <begin position="1"/>
        <end position="57"/>
    </location>
</feature>
<name>A0A448HIE5_9ACTO</name>
<dbReference type="Proteomes" id="UP000266895">
    <property type="component" value="Chromosome"/>
</dbReference>
<evidence type="ECO:0000313" key="6">
    <source>
        <dbReference type="Proteomes" id="UP000266895"/>
    </source>
</evidence>
<evidence type="ECO:0000256" key="2">
    <source>
        <dbReference type="SAM" id="MobiDB-lite"/>
    </source>
</evidence>
<evidence type="ECO:0000313" key="5">
    <source>
        <dbReference type="EMBL" id="VEG29230.1"/>
    </source>
</evidence>
<accession>A0A448HIE5</accession>
<dbReference type="Pfam" id="PF11774">
    <property type="entry name" value="Lsr2"/>
    <property type="match status" value="1"/>
</dbReference>
<proteinExistence type="predicted"/>
<organism evidence="5 6">
    <name type="scientific">Actinomyces howellii</name>
    <dbReference type="NCBI Taxonomy" id="52771"/>
    <lineage>
        <taxon>Bacteria</taxon>
        <taxon>Bacillati</taxon>
        <taxon>Actinomycetota</taxon>
        <taxon>Actinomycetes</taxon>
        <taxon>Actinomycetales</taxon>
        <taxon>Actinomycetaceae</taxon>
        <taxon>Actinomyces</taxon>
    </lineage>
</organism>
<dbReference type="Gene3D" id="4.10.320.10">
    <property type="entry name" value="E3-binding domain"/>
    <property type="match status" value="1"/>
</dbReference>
<dbReference type="InterPro" id="IPR024412">
    <property type="entry name" value="Lsr2_dim_dom"/>
</dbReference>
<feature type="compositionally biased region" description="Basic and acidic residues" evidence="2">
    <location>
        <begin position="78"/>
        <end position="95"/>
    </location>
</feature>
<evidence type="ECO:0000259" key="4">
    <source>
        <dbReference type="Pfam" id="PF23359"/>
    </source>
</evidence>
<gene>
    <name evidence="5" type="primary">lsr2</name>
    <name evidence="5" type="ORF">NCTC11636_01944</name>
</gene>
<protein>
    <submittedName>
        <fullName evidence="5">Lsr2</fullName>
    </submittedName>
</protein>
<evidence type="ECO:0000256" key="1">
    <source>
        <dbReference type="ARBA" id="ARBA00023125"/>
    </source>
</evidence>
<feature type="compositionally biased region" description="Basic residues" evidence="2">
    <location>
        <begin position="56"/>
        <end position="68"/>
    </location>
</feature>
<keyword evidence="1" id="KW-0238">DNA-binding</keyword>
<dbReference type="Pfam" id="PF23359">
    <property type="entry name" value="Lsr2_DNA-bd"/>
    <property type="match status" value="1"/>
</dbReference>
<dbReference type="OrthoDB" id="4113332at2"/>
<dbReference type="InterPro" id="IPR036625">
    <property type="entry name" value="E3-bd_dom_sf"/>
</dbReference>
<feature type="domain" description="Lsr2 DNA-binding" evidence="4">
    <location>
        <begin position="74"/>
        <end position="108"/>
    </location>
</feature>
<dbReference type="Gene3D" id="3.30.60.230">
    <property type="entry name" value="Lsr2, dimerization domain"/>
    <property type="match status" value="1"/>
</dbReference>
<dbReference type="RefSeq" id="WP_126382934.1">
    <property type="nucleotide sequence ID" value="NZ_LR134350.1"/>
</dbReference>
<reference evidence="5 6" key="1">
    <citation type="submission" date="2018-12" db="EMBL/GenBank/DDBJ databases">
        <authorList>
            <consortium name="Pathogen Informatics"/>
        </authorList>
    </citation>
    <scope>NUCLEOTIDE SEQUENCE [LARGE SCALE GENOMIC DNA]</scope>
    <source>
        <strain evidence="5 6">NCTC11636</strain>
    </source>
</reference>